<keyword evidence="14" id="KW-1185">Reference proteome</keyword>
<dbReference type="InterPro" id="IPR014746">
    <property type="entry name" value="Gln_synth/guanido_kin_cat_dom"/>
</dbReference>
<evidence type="ECO:0000313" key="13">
    <source>
        <dbReference type="EMBL" id="MBN4066475.1"/>
    </source>
</evidence>
<evidence type="ECO:0000256" key="1">
    <source>
        <dbReference type="ARBA" id="ARBA00005306"/>
    </source>
</evidence>
<feature type="domain" description="Asn/Gln amidotransferase" evidence="12">
    <location>
        <begin position="338"/>
        <end position="487"/>
    </location>
</feature>
<evidence type="ECO:0000256" key="7">
    <source>
        <dbReference type="ARBA" id="ARBA00022917"/>
    </source>
</evidence>
<dbReference type="PANTHER" id="PTHR11659:SF0">
    <property type="entry name" value="GLUTAMYL-TRNA(GLN) AMIDOTRANSFERASE SUBUNIT B, MITOCHONDRIAL"/>
    <property type="match status" value="1"/>
</dbReference>
<organism evidence="13 14">
    <name type="scientific">Simkania negevensis</name>
    <dbReference type="NCBI Taxonomy" id="83561"/>
    <lineage>
        <taxon>Bacteria</taxon>
        <taxon>Pseudomonadati</taxon>
        <taxon>Chlamydiota</taxon>
        <taxon>Chlamydiia</taxon>
        <taxon>Parachlamydiales</taxon>
        <taxon>Simkaniaceae</taxon>
        <taxon>Simkania</taxon>
    </lineage>
</organism>
<sequence length="489" mass="55241">MSAHSTLSSWEPVIGLELHIQLNTKTKLFSRAPNRFGDEPNTNITELCVGQPGSLPVINKEAIRKAIRFACAVGAEIPPVSLFDRKSYFYPDLPRNYQITQFYKPICKGGTVVADVDGKKKTFQIEHAHLEDDAGMLKHFSSFAGVDYNRAGTPLIEIVSTPCICSAQEAVVYGMALKAICEYLDISNCNMEEGNLRMDANISVRKKGEKGLRTKTEIKNMNSFTNMEMAIEAEIRRQIGEYTSHEEEDFEEVIQQATYRWDPERKETVLMRKKEYAADYRYFPEPDLPPLKISQAFIDEIVKIQPELPYEKKQRYIKQLGLSEYSASILVLDKKLADYFEESLAICSDAKGLCNWLTVEFAGRLKEEGIPIYNTQITSRNVAELVKMINEKTITGKIAKLVANDMVASPTKSCHDIVKDNPAYQPLHDEHEVEKFVDAALTQNEQSIKDYKKGKKKAFGFLVGQVMKLSQGKAPPELVNSLLKAKLNQ</sequence>
<evidence type="ECO:0000256" key="8">
    <source>
        <dbReference type="ARBA" id="ARBA00024799"/>
    </source>
</evidence>
<dbReference type="InterPro" id="IPR023168">
    <property type="entry name" value="GatB_Yqey_C_2"/>
</dbReference>
<dbReference type="Gene3D" id="1.10.150.380">
    <property type="entry name" value="GatB domain, N-terminal subdomain"/>
    <property type="match status" value="1"/>
</dbReference>
<dbReference type="NCBIfam" id="TIGR00133">
    <property type="entry name" value="gatB"/>
    <property type="match status" value="1"/>
</dbReference>
<evidence type="ECO:0000256" key="9">
    <source>
        <dbReference type="ARBA" id="ARBA00047380"/>
    </source>
</evidence>
<evidence type="ECO:0000256" key="3">
    <source>
        <dbReference type="ARBA" id="ARBA00016923"/>
    </source>
</evidence>
<evidence type="ECO:0000256" key="4">
    <source>
        <dbReference type="ARBA" id="ARBA00022598"/>
    </source>
</evidence>
<keyword evidence="4 11" id="KW-0436">Ligase</keyword>
<dbReference type="Pfam" id="PF02934">
    <property type="entry name" value="GatB_N"/>
    <property type="match status" value="1"/>
</dbReference>
<name>A0ABS3APB7_9BACT</name>
<evidence type="ECO:0000256" key="2">
    <source>
        <dbReference type="ARBA" id="ARBA00011123"/>
    </source>
</evidence>
<reference evidence="13 14" key="1">
    <citation type="submission" date="2021-02" db="EMBL/GenBank/DDBJ databases">
        <title>Activity-based single-cell genomes from oceanic crustal fluid captures similar information to metagenomic and metatranscriptomic surveys with orders of magnitude less sampling.</title>
        <authorList>
            <person name="D'Angelo T.S."/>
            <person name="Orcutt B.N."/>
        </authorList>
    </citation>
    <scope>NUCLEOTIDE SEQUENCE [LARGE SCALE GENOMIC DNA]</scope>
    <source>
        <strain evidence="13">AH-315-G07</strain>
    </source>
</reference>
<evidence type="ECO:0000256" key="10">
    <source>
        <dbReference type="ARBA" id="ARBA00047913"/>
    </source>
</evidence>
<evidence type="ECO:0000256" key="11">
    <source>
        <dbReference type="HAMAP-Rule" id="MF_00121"/>
    </source>
</evidence>
<dbReference type="InterPro" id="IPR006075">
    <property type="entry name" value="Asn/Gln-tRNA_Trfase_suB/E_cat"/>
</dbReference>
<dbReference type="InterPro" id="IPR003789">
    <property type="entry name" value="Asn/Gln_tRNA_amidoTrase-B-like"/>
</dbReference>
<evidence type="ECO:0000313" key="14">
    <source>
        <dbReference type="Proteomes" id="UP000722121"/>
    </source>
</evidence>
<dbReference type="InterPro" id="IPR018027">
    <property type="entry name" value="Asn/Gln_amidotransferase"/>
</dbReference>
<dbReference type="NCBIfam" id="NF004014">
    <property type="entry name" value="PRK05477.1-4"/>
    <property type="match status" value="1"/>
</dbReference>
<dbReference type="SUPFAM" id="SSF55931">
    <property type="entry name" value="Glutamine synthetase/guanido kinase"/>
    <property type="match status" value="1"/>
</dbReference>
<keyword evidence="7 11" id="KW-0648">Protein biosynthesis</keyword>
<dbReference type="Proteomes" id="UP000722121">
    <property type="component" value="Unassembled WGS sequence"/>
</dbReference>
<evidence type="ECO:0000256" key="5">
    <source>
        <dbReference type="ARBA" id="ARBA00022741"/>
    </source>
</evidence>
<comment type="catalytic activity">
    <reaction evidence="9 11">
        <text>L-aspartyl-tRNA(Asn) + L-glutamine + ATP + H2O = L-asparaginyl-tRNA(Asn) + L-glutamate + ADP + phosphate + 2 H(+)</text>
        <dbReference type="Rhea" id="RHEA:14513"/>
        <dbReference type="Rhea" id="RHEA-COMP:9674"/>
        <dbReference type="Rhea" id="RHEA-COMP:9677"/>
        <dbReference type="ChEBI" id="CHEBI:15377"/>
        <dbReference type="ChEBI" id="CHEBI:15378"/>
        <dbReference type="ChEBI" id="CHEBI:29985"/>
        <dbReference type="ChEBI" id="CHEBI:30616"/>
        <dbReference type="ChEBI" id="CHEBI:43474"/>
        <dbReference type="ChEBI" id="CHEBI:58359"/>
        <dbReference type="ChEBI" id="CHEBI:78515"/>
        <dbReference type="ChEBI" id="CHEBI:78516"/>
        <dbReference type="ChEBI" id="CHEBI:456216"/>
    </reaction>
</comment>
<dbReference type="EC" id="6.3.5.-" evidence="11"/>
<comment type="similarity">
    <text evidence="1 11">Belongs to the GatB/GatE family. GatB subfamily.</text>
</comment>
<comment type="caution">
    <text evidence="13">The sequence shown here is derived from an EMBL/GenBank/DDBJ whole genome shotgun (WGS) entry which is preliminary data.</text>
</comment>
<gene>
    <name evidence="11 13" type="primary">gatB</name>
    <name evidence="13" type="ORF">JYU14_00115</name>
</gene>
<dbReference type="SUPFAM" id="SSF89095">
    <property type="entry name" value="GatB/YqeY motif"/>
    <property type="match status" value="1"/>
</dbReference>
<dbReference type="EMBL" id="JAFITR010000001">
    <property type="protein sequence ID" value="MBN4066475.1"/>
    <property type="molecule type" value="Genomic_DNA"/>
</dbReference>
<comment type="function">
    <text evidence="8 11">Allows the formation of correctly charged Asn-tRNA(Asn) or Gln-tRNA(Gln) through the transamidation of misacylated Asp-tRNA(Asn) or Glu-tRNA(Gln) in organisms which lack either or both of asparaginyl-tRNA or glutaminyl-tRNA synthetases. The reaction takes place in the presence of glutamine and ATP through an activated phospho-Asp-tRNA(Asn) or phospho-Glu-tRNA(Gln).</text>
</comment>
<dbReference type="InterPro" id="IPR017959">
    <property type="entry name" value="Asn/Gln-tRNA_amidoTrfase_suB/E"/>
</dbReference>
<comment type="subunit">
    <text evidence="2 11">Heterotrimer of A, B and C subunits.</text>
</comment>
<dbReference type="HAMAP" id="MF_00121">
    <property type="entry name" value="GatB"/>
    <property type="match status" value="1"/>
</dbReference>
<dbReference type="Gene3D" id="1.10.10.410">
    <property type="match status" value="1"/>
</dbReference>
<dbReference type="SMART" id="SM00845">
    <property type="entry name" value="GatB_Yqey"/>
    <property type="match status" value="1"/>
</dbReference>
<dbReference type="InterPro" id="IPR017958">
    <property type="entry name" value="Gln-tRNA_amidoTrfase_suB_CS"/>
</dbReference>
<evidence type="ECO:0000259" key="12">
    <source>
        <dbReference type="SMART" id="SM00845"/>
    </source>
</evidence>
<evidence type="ECO:0000256" key="6">
    <source>
        <dbReference type="ARBA" id="ARBA00022840"/>
    </source>
</evidence>
<dbReference type="InterPro" id="IPR042114">
    <property type="entry name" value="GatB_C_1"/>
</dbReference>
<dbReference type="Pfam" id="PF02637">
    <property type="entry name" value="GatB_Yqey"/>
    <property type="match status" value="1"/>
</dbReference>
<comment type="catalytic activity">
    <reaction evidence="10 11">
        <text>L-glutamyl-tRNA(Gln) + L-glutamine + ATP + H2O = L-glutaminyl-tRNA(Gln) + L-glutamate + ADP + phosphate + H(+)</text>
        <dbReference type="Rhea" id="RHEA:17521"/>
        <dbReference type="Rhea" id="RHEA-COMP:9681"/>
        <dbReference type="Rhea" id="RHEA-COMP:9684"/>
        <dbReference type="ChEBI" id="CHEBI:15377"/>
        <dbReference type="ChEBI" id="CHEBI:15378"/>
        <dbReference type="ChEBI" id="CHEBI:29985"/>
        <dbReference type="ChEBI" id="CHEBI:30616"/>
        <dbReference type="ChEBI" id="CHEBI:43474"/>
        <dbReference type="ChEBI" id="CHEBI:58359"/>
        <dbReference type="ChEBI" id="CHEBI:78520"/>
        <dbReference type="ChEBI" id="CHEBI:78521"/>
        <dbReference type="ChEBI" id="CHEBI:456216"/>
    </reaction>
</comment>
<keyword evidence="5 11" id="KW-0547">Nucleotide-binding</keyword>
<proteinExistence type="inferred from homology"/>
<keyword evidence="6 11" id="KW-0067">ATP-binding</keyword>
<protein>
    <recommendedName>
        <fullName evidence="3 11">Aspartyl/glutamyl-tRNA(Asn/Gln) amidotransferase subunit B</fullName>
        <shortName evidence="11">Asp/Glu-ADT subunit B</shortName>
        <ecNumber evidence="11">6.3.5.-</ecNumber>
    </recommendedName>
</protein>
<accession>A0ABS3APB7</accession>
<dbReference type="PROSITE" id="PS01234">
    <property type="entry name" value="GATB"/>
    <property type="match status" value="1"/>
</dbReference>
<dbReference type="InterPro" id="IPR004413">
    <property type="entry name" value="GatB"/>
</dbReference>
<dbReference type="NCBIfam" id="NF004012">
    <property type="entry name" value="PRK05477.1-2"/>
    <property type="match status" value="1"/>
</dbReference>
<dbReference type="PANTHER" id="PTHR11659">
    <property type="entry name" value="GLUTAMYL-TRNA GLN AMIDOTRANSFERASE SUBUNIT B MITOCHONDRIAL AND PROKARYOTIC PET112-RELATED"/>
    <property type="match status" value="1"/>
</dbReference>